<dbReference type="AlphaFoldDB" id="A0A218WGL9"/>
<evidence type="ECO:0000313" key="2">
    <source>
        <dbReference type="Proteomes" id="UP000197138"/>
    </source>
</evidence>
<dbReference type="Pfam" id="PF04788">
    <property type="entry name" value="DUF620"/>
    <property type="match status" value="1"/>
</dbReference>
<gene>
    <name evidence="1" type="ORF">CDL15_Pgr017848</name>
</gene>
<comment type="caution">
    <text evidence="1">The sequence shown here is derived from an EMBL/GenBank/DDBJ whole genome shotgun (WGS) entry which is preliminary data.</text>
</comment>
<dbReference type="Proteomes" id="UP000197138">
    <property type="component" value="Unassembled WGS sequence"/>
</dbReference>
<name>A0A218WGL9_PUNGR</name>
<dbReference type="EMBL" id="MTKT01004293">
    <property type="protein sequence ID" value="OWM71965.1"/>
    <property type="molecule type" value="Genomic_DNA"/>
</dbReference>
<dbReference type="PANTHER" id="PTHR31300">
    <property type="entry name" value="LIPASE"/>
    <property type="match status" value="1"/>
</dbReference>
<dbReference type="InterPro" id="IPR006873">
    <property type="entry name" value="DUF620"/>
</dbReference>
<evidence type="ECO:0000313" key="1">
    <source>
        <dbReference type="EMBL" id="OWM71965.1"/>
    </source>
</evidence>
<protein>
    <submittedName>
        <fullName evidence="1">Uncharacterized protein</fullName>
    </submittedName>
</protein>
<dbReference type="PANTHER" id="PTHR31300:SF2">
    <property type="entry name" value="LIPASE-LIKE PROTEIN"/>
    <property type="match status" value="1"/>
</dbReference>
<organism evidence="1 2">
    <name type="scientific">Punica granatum</name>
    <name type="common">Pomegranate</name>
    <dbReference type="NCBI Taxonomy" id="22663"/>
    <lineage>
        <taxon>Eukaryota</taxon>
        <taxon>Viridiplantae</taxon>
        <taxon>Streptophyta</taxon>
        <taxon>Embryophyta</taxon>
        <taxon>Tracheophyta</taxon>
        <taxon>Spermatophyta</taxon>
        <taxon>Magnoliopsida</taxon>
        <taxon>eudicotyledons</taxon>
        <taxon>Gunneridae</taxon>
        <taxon>Pentapetalae</taxon>
        <taxon>rosids</taxon>
        <taxon>malvids</taxon>
        <taxon>Myrtales</taxon>
        <taxon>Lythraceae</taxon>
        <taxon>Punica</taxon>
    </lineage>
</organism>
<sequence>MVTTDFENEMRVIKARSSKKGFVLWQMNPRMWYVELAAGDNSVRAGCNGRLLWTHGSGLILQKEP</sequence>
<proteinExistence type="predicted"/>
<accession>A0A218WGL9</accession>
<reference evidence="2" key="1">
    <citation type="journal article" date="2017" name="Plant J.">
        <title>The pomegranate (Punica granatum L.) genome and the genomics of punicalagin biosynthesis.</title>
        <authorList>
            <person name="Qin G."/>
            <person name="Xu C."/>
            <person name="Ming R."/>
            <person name="Tang H."/>
            <person name="Guyot R."/>
            <person name="Kramer E.M."/>
            <person name="Hu Y."/>
            <person name="Yi X."/>
            <person name="Qi Y."/>
            <person name="Xu X."/>
            <person name="Gao Z."/>
            <person name="Pan H."/>
            <person name="Jian J."/>
            <person name="Tian Y."/>
            <person name="Yue Z."/>
            <person name="Xu Y."/>
        </authorList>
    </citation>
    <scope>NUCLEOTIDE SEQUENCE [LARGE SCALE GENOMIC DNA]</scope>
    <source>
        <strain evidence="2">cv. Dabenzi</strain>
    </source>
</reference>